<dbReference type="GO" id="GO:0016705">
    <property type="term" value="F:oxidoreductase activity, acting on paired donors, with incorporation or reduction of molecular oxygen"/>
    <property type="evidence" value="ECO:0007669"/>
    <property type="project" value="InterPro"/>
</dbReference>
<evidence type="ECO:0000313" key="11">
    <source>
        <dbReference type="RefSeq" id="XP_016457046.1"/>
    </source>
</evidence>
<feature type="binding site" description="axial binding residue" evidence="7">
    <location>
        <position position="449"/>
    </location>
    <ligand>
        <name>heme</name>
        <dbReference type="ChEBI" id="CHEBI:30413"/>
    </ligand>
    <ligandPart>
        <name>Fe</name>
        <dbReference type="ChEBI" id="CHEBI:18248"/>
    </ligandPart>
</feature>
<dbReference type="InterPro" id="IPR002401">
    <property type="entry name" value="Cyt_P450_E_grp-I"/>
</dbReference>
<dbReference type="AlphaFoldDB" id="A0A1S3YXI1"/>
<accession>A0A1S3YXI1</accession>
<dbReference type="Pfam" id="PF00067">
    <property type="entry name" value="p450"/>
    <property type="match status" value="1"/>
</dbReference>
<dbReference type="RefSeq" id="XP_016457046.1">
    <property type="nucleotide sequence ID" value="XM_016601560.2"/>
</dbReference>
<dbReference type="STRING" id="4097.A0A1S3YXI1"/>
<dbReference type="GO" id="GO:0005506">
    <property type="term" value="F:iron ion binding"/>
    <property type="evidence" value="ECO:0007669"/>
    <property type="project" value="InterPro"/>
</dbReference>
<dbReference type="GeneID" id="107780934"/>
<evidence type="ECO:0000313" key="10">
    <source>
        <dbReference type="Proteomes" id="UP000790787"/>
    </source>
</evidence>
<dbReference type="SMR" id="A0A1S3YXI1"/>
<evidence type="ECO:0000256" key="9">
    <source>
        <dbReference type="SAM" id="Phobius"/>
    </source>
</evidence>
<dbReference type="PANTHER" id="PTHR47953:SF20">
    <property type="entry name" value="CYTOCHROME P450"/>
    <property type="match status" value="1"/>
</dbReference>
<comment type="similarity">
    <text evidence="1 8">Belongs to the cytochrome P450 family.</text>
</comment>
<evidence type="ECO:0000256" key="1">
    <source>
        <dbReference type="ARBA" id="ARBA00010617"/>
    </source>
</evidence>
<name>A0A1S3YXI1_TOBAC</name>
<dbReference type="PRINTS" id="PR00385">
    <property type="entry name" value="P450"/>
</dbReference>
<sequence length="509" mass="58299">MAIYSSLFDLVSLLLFFSSLFVLVRLWRISKTRNQNKRLPPGPWRLPFIGSLHHLIGGELPHRTLKNLAQKYGPLMYLQLGQVPTIIISSPRIAKEVLKTHDLAFANRPQLTSSTIIFYNNIDMVFSQYGDYWRQMRKICIVELLSSKMVKSFSGIREKELSSLISSIRSMTEVNITEKIFMFTNSVTCRSAFGKICKDRGEFRTLLKEVLLLAGGFFVADLFPCWKLLHNLSGMESRLVNAHRKVDEIMENIINEHIANRAAGNKRNGEFGDEDLVDVFLRIKEKDQLHFPITNGHIKAMLFDIFLGGTETSSTVLIWALAELMKNPNVMAKAQSEVRQVFKGKKIYDEEDNIVEKLSYLKLVIMETLRLHTPAPLMGPRECREETNIAGYNIPNKTKVLVNAWALARDVESWNDPESFIPERFYNSSIDFMGNYFEYIPFGTGRRICPGIQFGLANIGVPLAQLLYNFEWKLPYGINPQDLDMTETHGLTGAKQNDLYLVATYREIF</sequence>
<dbReference type="OrthoDB" id="2789670at2759"/>
<keyword evidence="9" id="KW-0812">Transmembrane</keyword>
<comment type="cofactor">
    <cofactor evidence="7">
        <name>heme</name>
        <dbReference type="ChEBI" id="CHEBI:30413"/>
    </cofactor>
</comment>
<dbReference type="SUPFAM" id="SSF48264">
    <property type="entry name" value="Cytochrome P450"/>
    <property type="match status" value="1"/>
</dbReference>
<dbReference type="OMA" id="SHACHAR"/>
<dbReference type="Proteomes" id="UP000790787">
    <property type="component" value="Chromosome 14"/>
</dbReference>
<dbReference type="Gene3D" id="1.10.630.10">
    <property type="entry name" value="Cytochrome P450"/>
    <property type="match status" value="1"/>
</dbReference>
<evidence type="ECO:0000256" key="8">
    <source>
        <dbReference type="RuleBase" id="RU000461"/>
    </source>
</evidence>
<dbReference type="GO" id="GO:0004497">
    <property type="term" value="F:monooxygenase activity"/>
    <property type="evidence" value="ECO:0007669"/>
    <property type="project" value="UniProtKB-KW"/>
</dbReference>
<evidence type="ECO:0000256" key="7">
    <source>
        <dbReference type="PIRSR" id="PIRSR602401-1"/>
    </source>
</evidence>
<dbReference type="GO" id="GO:0016491">
    <property type="term" value="F:oxidoreductase activity"/>
    <property type="evidence" value="ECO:0000318"/>
    <property type="project" value="GO_Central"/>
</dbReference>
<evidence type="ECO:0000256" key="5">
    <source>
        <dbReference type="ARBA" id="ARBA00023004"/>
    </source>
</evidence>
<dbReference type="PROSITE" id="PS00086">
    <property type="entry name" value="CYTOCHROME_P450"/>
    <property type="match status" value="1"/>
</dbReference>
<keyword evidence="3 7" id="KW-0479">Metal-binding</keyword>
<gene>
    <name evidence="11" type="primary">LOC107780934</name>
</gene>
<keyword evidence="4 8" id="KW-0560">Oxidoreductase</keyword>
<keyword evidence="2 7" id="KW-0349">Heme</keyword>
<dbReference type="KEGG" id="nta:107780934"/>
<keyword evidence="5 7" id="KW-0408">Iron</keyword>
<feature type="transmembrane region" description="Helical" evidence="9">
    <location>
        <begin position="6"/>
        <end position="27"/>
    </location>
</feature>
<organism evidence="10 11">
    <name type="scientific">Nicotiana tabacum</name>
    <name type="common">Common tobacco</name>
    <dbReference type="NCBI Taxonomy" id="4097"/>
    <lineage>
        <taxon>Eukaryota</taxon>
        <taxon>Viridiplantae</taxon>
        <taxon>Streptophyta</taxon>
        <taxon>Embryophyta</taxon>
        <taxon>Tracheophyta</taxon>
        <taxon>Spermatophyta</taxon>
        <taxon>Magnoliopsida</taxon>
        <taxon>eudicotyledons</taxon>
        <taxon>Gunneridae</taxon>
        <taxon>Pentapetalae</taxon>
        <taxon>asterids</taxon>
        <taxon>lamiids</taxon>
        <taxon>Solanales</taxon>
        <taxon>Solanaceae</taxon>
        <taxon>Nicotianoideae</taxon>
        <taxon>Nicotianeae</taxon>
        <taxon>Nicotiana</taxon>
    </lineage>
</organism>
<reference evidence="11" key="2">
    <citation type="submission" date="2025-08" db="UniProtKB">
        <authorList>
            <consortium name="RefSeq"/>
        </authorList>
    </citation>
    <scope>IDENTIFICATION</scope>
    <source>
        <tissue evidence="11">Leaf</tissue>
    </source>
</reference>
<reference evidence="10" key="1">
    <citation type="journal article" date="2014" name="Nat. Commun.">
        <title>The tobacco genome sequence and its comparison with those of tomato and potato.</title>
        <authorList>
            <person name="Sierro N."/>
            <person name="Battey J.N."/>
            <person name="Ouadi S."/>
            <person name="Bakaher N."/>
            <person name="Bovet L."/>
            <person name="Willig A."/>
            <person name="Goepfert S."/>
            <person name="Peitsch M.C."/>
            <person name="Ivanov N.V."/>
        </authorList>
    </citation>
    <scope>NUCLEOTIDE SEQUENCE [LARGE SCALE GENOMIC DNA]</scope>
</reference>
<keyword evidence="10" id="KW-1185">Reference proteome</keyword>
<dbReference type="PRINTS" id="PR00463">
    <property type="entry name" value="EP450I"/>
</dbReference>
<protein>
    <submittedName>
        <fullName evidence="11">Premnaspirodiene oxygenase-like</fullName>
    </submittedName>
</protein>
<dbReference type="PANTHER" id="PTHR47953">
    <property type="entry name" value="OS08G0105600 PROTEIN"/>
    <property type="match status" value="1"/>
</dbReference>
<evidence type="ECO:0000256" key="3">
    <source>
        <dbReference type="ARBA" id="ARBA00022723"/>
    </source>
</evidence>
<proteinExistence type="inferred from homology"/>
<evidence type="ECO:0000256" key="2">
    <source>
        <dbReference type="ARBA" id="ARBA00022617"/>
    </source>
</evidence>
<dbReference type="FunFam" id="1.10.630.10:FF:000043">
    <property type="entry name" value="Cytochrome P450 99A2"/>
    <property type="match status" value="1"/>
</dbReference>
<dbReference type="RefSeq" id="XP_016457046.1">
    <property type="nucleotide sequence ID" value="XM_016601560.1"/>
</dbReference>
<dbReference type="InterPro" id="IPR017972">
    <property type="entry name" value="Cyt_P450_CS"/>
</dbReference>
<dbReference type="CDD" id="cd11072">
    <property type="entry name" value="CYP71-like"/>
    <property type="match status" value="1"/>
</dbReference>
<keyword evidence="9" id="KW-0472">Membrane</keyword>
<dbReference type="InterPro" id="IPR052306">
    <property type="entry name" value="CYP450_71D"/>
</dbReference>
<dbReference type="PaxDb" id="4097-A0A1S3YXI1"/>
<dbReference type="GO" id="GO:0020037">
    <property type="term" value="F:heme binding"/>
    <property type="evidence" value="ECO:0007669"/>
    <property type="project" value="InterPro"/>
</dbReference>
<keyword evidence="9" id="KW-1133">Transmembrane helix</keyword>
<dbReference type="InterPro" id="IPR001128">
    <property type="entry name" value="Cyt_P450"/>
</dbReference>
<keyword evidence="6 8" id="KW-0503">Monooxygenase</keyword>
<dbReference type="InterPro" id="IPR036396">
    <property type="entry name" value="Cyt_P450_sf"/>
</dbReference>
<evidence type="ECO:0000256" key="4">
    <source>
        <dbReference type="ARBA" id="ARBA00023002"/>
    </source>
</evidence>
<evidence type="ECO:0000256" key="6">
    <source>
        <dbReference type="ARBA" id="ARBA00023033"/>
    </source>
</evidence>